<evidence type="ECO:0000256" key="2">
    <source>
        <dbReference type="ARBA" id="ARBA00008363"/>
    </source>
</evidence>
<dbReference type="CDD" id="cd17546">
    <property type="entry name" value="REC_hyHK_CKI1_RcsC-like"/>
    <property type="match status" value="1"/>
</dbReference>
<feature type="domain" description="RRM" evidence="14">
    <location>
        <begin position="98"/>
        <end position="177"/>
    </location>
</feature>
<dbReference type="Gene3D" id="3.40.50.2300">
    <property type="match status" value="1"/>
</dbReference>
<dbReference type="InterPro" id="IPR035979">
    <property type="entry name" value="RBD_domain_sf"/>
</dbReference>
<evidence type="ECO:0000313" key="16">
    <source>
        <dbReference type="EMBL" id="KAG1572369.1"/>
    </source>
</evidence>
<dbReference type="InterPro" id="IPR011006">
    <property type="entry name" value="CheY-like_superfamily"/>
</dbReference>
<keyword evidence="3" id="KW-0507">mRNA processing</keyword>
<dbReference type="PANTHER" id="PTHR48030">
    <property type="entry name" value="SPLICING FACTOR 3B SUBUNIT 4"/>
    <property type="match status" value="1"/>
</dbReference>
<protein>
    <recommendedName>
        <fullName evidence="9">Splicing factor 3B subunit 4</fullName>
    </recommendedName>
</protein>
<keyword evidence="12" id="KW-0175">Coiled coil</keyword>
<evidence type="ECO:0000256" key="5">
    <source>
        <dbReference type="ARBA" id="ARBA00022737"/>
    </source>
</evidence>
<reference evidence="16 17" key="1">
    <citation type="journal article" date="2020" name="Microb. Genom.">
        <title>Genetic diversity of clinical and environmental Mucorales isolates obtained from an investigation of mucormycosis cases among solid organ transplant recipients.</title>
        <authorList>
            <person name="Nguyen M.H."/>
            <person name="Kaul D."/>
            <person name="Muto C."/>
            <person name="Cheng S.J."/>
            <person name="Richter R.A."/>
            <person name="Bruno V.M."/>
            <person name="Liu G."/>
            <person name="Beyhan S."/>
            <person name="Sundermann A.J."/>
            <person name="Mounaud S."/>
            <person name="Pasculle A.W."/>
            <person name="Nierman W.C."/>
            <person name="Driscoll E."/>
            <person name="Cumbie R."/>
            <person name="Clancy C.J."/>
            <person name="Dupont C.L."/>
        </authorList>
    </citation>
    <scope>NUCLEOTIDE SEQUENCE [LARGE SCALE GENOMIC DNA]</scope>
    <source>
        <strain evidence="16 17">GL24</strain>
    </source>
</reference>
<keyword evidence="4" id="KW-0747">Spliceosome</keyword>
<feature type="domain" description="Response regulatory" evidence="15">
    <location>
        <begin position="541"/>
        <end position="655"/>
    </location>
</feature>
<evidence type="ECO:0000256" key="10">
    <source>
        <dbReference type="PROSITE-ProRule" id="PRU00169"/>
    </source>
</evidence>
<dbReference type="InterPro" id="IPR001789">
    <property type="entry name" value="Sig_transdc_resp-reg_receiver"/>
</dbReference>
<dbReference type="InterPro" id="IPR012677">
    <property type="entry name" value="Nucleotide-bd_a/b_plait_sf"/>
</dbReference>
<keyword evidence="6 11" id="KW-0694">RNA-binding</keyword>
<evidence type="ECO:0000256" key="6">
    <source>
        <dbReference type="ARBA" id="ARBA00022884"/>
    </source>
</evidence>
<evidence type="ECO:0000259" key="15">
    <source>
        <dbReference type="PROSITE" id="PS50110"/>
    </source>
</evidence>
<dbReference type="GO" id="GO:0003723">
    <property type="term" value="F:RNA binding"/>
    <property type="evidence" value="ECO:0007669"/>
    <property type="project" value="UniProtKB-UniRule"/>
</dbReference>
<evidence type="ECO:0000256" key="9">
    <source>
        <dbReference type="ARBA" id="ARBA00070533"/>
    </source>
</evidence>
<dbReference type="PROSITE" id="PS50110">
    <property type="entry name" value="RESPONSE_REGULATORY"/>
    <property type="match status" value="1"/>
</dbReference>
<gene>
    <name evidence="16" type="ORF">G6F50_003797</name>
</gene>
<dbReference type="GO" id="GO:0005686">
    <property type="term" value="C:U2 snRNP"/>
    <property type="evidence" value="ECO:0007669"/>
    <property type="project" value="TreeGrafter"/>
</dbReference>
<dbReference type="AlphaFoldDB" id="A0A9P7CS27"/>
<feature type="region of interest" description="Disordered" evidence="13">
    <location>
        <begin position="687"/>
        <end position="734"/>
    </location>
</feature>
<dbReference type="EMBL" id="JAANIU010000426">
    <property type="protein sequence ID" value="KAG1572369.1"/>
    <property type="molecule type" value="Genomic_DNA"/>
</dbReference>
<dbReference type="GO" id="GO:0008380">
    <property type="term" value="P:RNA splicing"/>
    <property type="evidence" value="ECO:0007669"/>
    <property type="project" value="UniProtKB-KW"/>
</dbReference>
<keyword evidence="7" id="KW-0508">mRNA splicing</keyword>
<comment type="subcellular location">
    <subcellularLocation>
        <location evidence="1">Nucleus</location>
    </subcellularLocation>
</comment>
<dbReference type="InterPro" id="IPR000504">
    <property type="entry name" value="RRM_dom"/>
</dbReference>
<dbReference type="GO" id="GO:0048026">
    <property type="term" value="P:positive regulation of mRNA splicing, via spliceosome"/>
    <property type="evidence" value="ECO:0007669"/>
    <property type="project" value="TreeGrafter"/>
</dbReference>
<evidence type="ECO:0000256" key="1">
    <source>
        <dbReference type="ARBA" id="ARBA00004123"/>
    </source>
</evidence>
<evidence type="ECO:0000256" key="11">
    <source>
        <dbReference type="PROSITE-ProRule" id="PRU00176"/>
    </source>
</evidence>
<feature type="coiled-coil region" evidence="12">
    <location>
        <begin position="303"/>
        <end position="337"/>
    </location>
</feature>
<dbReference type="FunFam" id="3.40.50.2300:FF:000212">
    <property type="entry name" value="Stress response regulator/HFS transcription factor"/>
    <property type="match status" value="1"/>
</dbReference>
<comment type="caution">
    <text evidence="16">The sequence shown here is derived from an EMBL/GenBank/DDBJ whole genome shotgun (WGS) entry which is preliminary data.</text>
</comment>
<evidence type="ECO:0000256" key="12">
    <source>
        <dbReference type="SAM" id="Coils"/>
    </source>
</evidence>
<feature type="region of interest" description="Disordered" evidence="13">
    <location>
        <begin position="268"/>
        <end position="295"/>
    </location>
</feature>
<dbReference type="SUPFAM" id="SSF52172">
    <property type="entry name" value="CheY-like"/>
    <property type="match status" value="1"/>
</dbReference>
<dbReference type="InterPro" id="IPR034158">
    <property type="entry name" value="SF3B4_RRM1"/>
</dbReference>
<dbReference type="Gene3D" id="3.30.70.330">
    <property type="match status" value="2"/>
</dbReference>
<dbReference type="InterPro" id="IPR052084">
    <property type="entry name" value="SF3B4_spliceosome_assoc"/>
</dbReference>
<dbReference type="CDD" id="cd12335">
    <property type="entry name" value="RRM2_SF3B4"/>
    <property type="match status" value="1"/>
</dbReference>
<evidence type="ECO:0000313" key="17">
    <source>
        <dbReference type="Proteomes" id="UP000740926"/>
    </source>
</evidence>
<keyword evidence="10" id="KW-0597">Phosphoprotein</keyword>
<evidence type="ECO:0000256" key="13">
    <source>
        <dbReference type="SAM" id="MobiDB-lite"/>
    </source>
</evidence>
<dbReference type="PANTHER" id="PTHR48030:SF3">
    <property type="entry name" value="SPLICING FACTOR 3B SUBUNIT 4"/>
    <property type="match status" value="1"/>
</dbReference>
<evidence type="ECO:0000256" key="3">
    <source>
        <dbReference type="ARBA" id="ARBA00022664"/>
    </source>
</evidence>
<evidence type="ECO:0000256" key="7">
    <source>
        <dbReference type="ARBA" id="ARBA00023187"/>
    </source>
</evidence>
<dbReference type="Proteomes" id="UP000740926">
    <property type="component" value="Unassembled WGS sequence"/>
</dbReference>
<organism evidence="16 17">
    <name type="scientific">Rhizopus delemar</name>
    <dbReference type="NCBI Taxonomy" id="936053"/>
    <lineage>
        <taxon>Eukaryota</taxon>
        <taxon>Fungi</taxon>
        <taxon>Fungi incertae sedis</taxon>
        <taxon>Mucoromycota</taxon>
        <taxon>Mucoromycotina</taxon>
        <taxon>Mucoromycetes</taxon>
        <taxon>Mucorales</taxon>
        <taxon>Mucorineae</taxon>
        <taxon>Rhizopodaceae</taxon>
        <taxon>Rhizopus</taxon>
    </lineage>
</organism>
<dbReference type="GO" id="GO:0005730">
    <property type="term" value="C:nucleolus"/>
    <property type="evidence" value="ECO:0007669"/>
    <property type="project" value="TreeGrafter"/>
</dbReference>
<dbReference type="FunFam" id="3.30.70.330:FF:000059">
    <property type="entry name" value="splicing factor 3B subunit 4"/>
    <property type="match status" value="1"/>
</dbReference>
<dbReference type="CDD" id="cd12334">
    <property type="entry name" value="RRM1_SF3B4"/>
    <property type="match status" value="1"/>
</dbReference>
<dbReference type="PROSITE" id="PS50102">
    <property type="entry name" value="RRM"/>
    <property type="match status" value="2"/>
</dbReference>
<keyword evidence="5" id="KW-0677">Repeat</keyword>
<dbReference type="InterPro" id="IPR034159">
    <property type="entry name" value="SF3B4_RRM2"/>
</dbReference>
<feature type="domain" description="RRM" evidence="14">
    <location>
        <begin position="11"/>
        <end position="89"/>
    </location>
</feature>
<dbReference type="GO" id="GO:0071011">
    <property type="term" value="C:precatalytic spliceosome"/>
    <property type="evidence" value="ECO:0007669"/>
    <property type="project" value="TreeGrafter"/>
</dbReference>
<evidence type="ECO:0000259" key="14">
    <source>
        <dbReference type="PROSITE" id="PS50102"/>
    </source>
</evidence>
<keyword evidence="8" id="KW-0539">Nucleus</keyword>
<dbReference type="Pfam" id="PF00072">
    <property type="entry name" value="Response_reg"/>
    <property type="match status" value="1"/>
</dbReference>
<evidence type="ECO:0000256" key="8">
    <source>
        <dbReference type="ARBA" id="ARBA00023242"/>
    </source>
</evidence>
<keyword evidence="17" id="KW-1185">Reference proteome</keyword>
<feature type="compositionally biased region" description="Low complexity" evidence="13">
    <location>
        <begin position="690"/>
        <end position="709"/>
    </location>
</feature>
<feature type="region of interest" description="Disordered" evidence="13">
    <location>
        <begin position="511"/>
        <end position="531"/>
    </location>
</feature>
<sequence length="813" mass="89150">MAQQIERNQEATVYVGNLDERCTESLIWELMLQAGPVVNVHLPKDRVTQTHQNYGFVEFLTEEDADYAMRVMNQVRLYGKPVRVNKATSDRKNLDVGATLFIGNLDPEVDEKLLYDTFSAFGLIVNTPRVSRDPDTGALKGFGFISFDNFESSDAAIEAMDGQYLMNKQITISYAYKKDGKGERHGSAAERLLAAEARKNVQMPNQLYASGPPMASTMGYAAPGYPAAMPPPPPMGYPTHAWEFVHPKFIRHRKDLLDEIKRKVPGGAISKQIKKEDSTAEQDGNPQIDTSSTASTTLASAPLKEVQAMTNKMMSEIDQLQTARVTLESNISKLVKTDQDITSELKHLNTSLSAKDSLIKEFLHLINSTPGNEESNADQQEAQNLMNSYYRISKANAEQIETLNKELGLNHTTKLDSPNCEQHRNVKRIKLEEMNIPPPIPLSNDFDANSISAAAAAAAAASMNAGSLIGSPLKTADGLTFVTLGRLSSNMSVRDNKPAIEIMAADQTPTLGTSLQRPTVGMKRKPSSGLSSQVSWTVPPRILLVDDDSVYRDLSERLLHVFGCTIDLAKDGVEALKKMGLERYDLILMDIVMPKMDGISATRSIRQYDALTPIISMTSNFTDNDIMQYIGSGMTDILPKPFSKRTLYQMLDKYCAHLKSIQRVQGVNDPSSIPRALDILPMHDTEAMATSTSSPTKTQHSSSSSSSSTAPPPYSFTIPPPSITPPVNSGASSVTAAPTVFPLAPYPYPITMNSVPTDANSNNTNHVGHSDIPNITFWPQQPNQHQDTPPAIIANDGKFTWAMPSSSNNHQNL</sequence>
<feature type="compositionally biased region" description="Pro residues" evidence="13">
    <location>
        <begin position="710"/>
        <end position="724"/>
    </location>
</feature>
<dbReference type="GO" id="GO:0006397">
    <property type="term" value="P:mRNA processing"/>
    <property type="evidence" value="ECO:0007669"/>
    <property type="project" value="UniProtKB-KW"/>
</dbReference>
<dbReference type="FunFam" id="3.30.70.330:FF:000121">
    <property type="entry name" value="Splicing factor 3b subunit 4"/>
    <property type="match status" value="1"/>
</dbReference>
<feature type="modified residue" description="4-aspartylphosphate" evidence="10">
    <location>
        <position position="590"/>
    </location>
</feature>
<proteinExistence type="inferred from homology"/>
<accession>A0A9P7CS27</accession>
<name>A0A9P7CS27_9FUNG</name>
<evidence type="ECO:0000256" key="4">
    <source>
        <dbReference type="ARBA" id="ARBA00022728"/>
    </source>
</evidence>
<dbReference type="Pfam" id="PF00076">
    <property type="entry name" value="RRM_1"/>
    <property type="match status" value="2"/>
</dbReference>
<dbReference type="SMART" id="SM00448">
    <property type="entry name" value="REC"/>
    <property type="match status" value="1"/>
</dbReference>
<dbReference type="SMART" id="SM00360">
    <property type="entry name" value="RRM"/>
    <property type="match status" value="2"/>
</dbReference>
<dbReference type="SUPFAM" id="SSF54928">
    <property type="entry name" value="RNA-binding domain, RBD"/>
    <property type="match status" value="1"/>
</dbReference>
<dbReference type="GO" id="GO:0000160">
    <property type="term" value="P:phosphorelay signal transduction system"/>
    <property type="evidence" value="ECO:0007669"/>
    <property type="project" value="InterPro"/>
</dbReference>
<comment type="similarity">
    <text evidence="2">Belongs to the SF3B4 family.</text>
</comment>